<dbReference type="PANTHER" id="PTHR47424:SF3">
    <property type="entry name" value="REGULATORY PROTEIN GAL4"/>
    <property type="match status" value="1"/>
</dbReference>
<evidence type="ECO:0000313" key="8">
    <source>
        <dbReference type="Proteomes" id="UP000284375"/>
    </source>
</evidence>
<proteinExistence type="predicted"/>
<keyword evidence="2" id="KW-0238">DNA-binding</keyword>
<evidence type="ECO:0000256" key="4">
    <source>
        <dbReference type="ARBA" id="ARBA00023242"/>
    </source>
</evidence>
<evidence type="ECO:0000259" key="6">
    <source>
        <dbReference type="SMART" id="SM00906"/>
    </source>
</evidence>
<dbReference type="InterPro" id="IPR007219">
    <property type="entry name" value="XnlR_reg_dom"/>
</dbReference>
<dbReference type="AlphaFoldDB" id="A0A423VJ72"/>
<feature type="region of interest" description="Disordered" evidence="5">
    <location>
        <begin position="1"/>
        <end position="45"/>
    </location>
</feature>
<dbReference type="InterPro" id="IPR051127">
    <property type="entry name" value="Fungal_SecMet_Regulators"/>
</dbReference>
<gene>
    <name evidence="7" type="ORF">VSDG_07661</name>
</gene>
<feature type="domain" description="Xylanolytic transcriptional activator regulatory" evidence="6">
    <location>
        <begin position="310"/>
        <end position="383"/>
    </location>
</feature>
<dbReference type="GO" id="GO:0000435">
    <property type="term" value="P:positive regulation of transcription from RNA polymerase II promoter by galactose"/>
    <property type="evidence" value="ECO:0007669"/>
    <property type="project" value="TreeGrafter"/>
</dbReference>
<evidence type="ECO:0000256" key="5">
    <source>
        <dbReference type="SAM" id="MobiDB-lite"/>
    </source>
</evidence>
<dbReference type="SMART" id="SM00906">
    <property type="entry name" value="Fungal_trans"/>
    <property type="match status" value="1"/>
</dbReference>
<evidence type="ECO:0000256" key="2">
    <source>
        <dbReference type="ARBA" id="ARBA00023125"/>
    </source>
</evidence>
<dbReference type="OrthoDB" id="3364175at2759"/>
<sequence>MADSIRVSIPSSSDAGDETMGPLADDSGSGDTPAQHSRPQKRRRIPVACGACRSKNAMVVDRDVQAVRLRILNVFTYLRRSLQLLRFQERMFLQLVESRLSQLESDVRSLKDQQSQGGSVRSEPIMGDRRESIVSYFLPMSLHDQDSEEGFIVSPDATDGIGSIEFTKEEDSGYYGDTVSSEAGLDYLRFPPDEEMDALVSRFFLDTGAIFPFIHRDTFLETYNRVRSINLSQFRRSWLGLLNAILTMATVTSASWDMSATDRAAKAEIFFARAKALCLDQMLSGASLETVQAMLLMSQYLQGTHRSVMTWNIHGLAVKAAFQLGLHTTASLKSHSPLERETRTRTWYACIILDRTLSMTFGRPSAIPESYVRTSLPRPFHDTVPQNSLSLSSDDTLNTDLFVATITLYKIMWTVVDILYESNIEYPEHGILPVASK</sequence>
<comment type="caution">
    <text evidence="7">The sequence shown here is derived from an EMBL/GenBank/DDBJ whole genome shotgun (WGS) entry which is preliminary data.</text>
</comment>
<dbReference type="Proteomes" id="UP000284375">
    <property type="component" value="Unassembled WGS sequence"/>
</dbReference>
<dbReference type="STRING" id="252740.A0A423VJ72"/>
<dbReference type="Pfam" id="PF04082">
    <property type="entry name" value="Fungal_trans"/>
    <property type="match status" value="1"/>
</dbReference>
<dbReference type="GO" id="GO:0008270">
    <property type="term" value="F:zinc ion binding"/>
    <property type="evidence" value="ECO:0007669"/>
    <property type="project" value="InterPro"/>
</dbReference>
<name>A0A423VJ72_CYTCH</name>
<dbReference type="PANTHER" id="PTHR47424">
    <property type="entry name" value="REGULATORY PROTEIN GAL4"/>
    <property type="match status" value="1"/>
</dbReference>
<accession>A0A423VJ72</accession>
<dbReference type="GO" id="GO:0006351">
    <property type="term" value="P:DNA-templated transcription"/>
    <property type="evidence" value="ECO:0007669"/>
    <property type="project" value="InterPro"/>
</dbReference>
<keyword evidence="1" id="KW-0805">Transcription regulation</keyword>
<dbReference type="CDD" id="cd12148">
    <property type="entry name" value="fungal_TF_MHR"/>
    <property type="match status" value="1"/>
</dbReference>
<keyword evidence="8" id="KW-1185">Reference proteome</keyword>
<protein>
    <recommendedName>
        <fullName evidence="6">Xylanolytic transcriptional activator regulatory domain-containing protein</fullName>
    </recommendedName>
</protein>
<dbReference type="GO" id="GO:0000978">
    <property type="term" value="F:RNA polymerase II cis-regulatory region sequence-specific DNA binding"/>
    <property type="evidence" value="ECO:0007669"/>
    <property type="project" value="TreeGrafter"/>
</dbReference>
<dbReference type="EMBL" id="LJZO01000046">
    <property type="protein sequence ID" value="ROV90992.1"/>
    <property type="molecule type" value="Genomic_DNA"/>
</dbReference>
<evidence type="ECO:0000256" key="1">
    <source>
        <dbReference type="ARBA" id="ARBA00023015"/>
    </source>
</evidence>
<reference evidence="7 8" key="1">
    <citation type="submission" date="2015-09" db="EMBL/GenBank/DDBJ databases">
        <title>Host preference determinants of Valsa canker pathogens revealed by comparative genomics.</title>
        <authorList>
            <person name="Yin Z."/>
            <person name="Huang L."/>
        </authorList>
    </citation>
    <scope>NUCLEOTIDE SEQUENCE [LARGE SCALE GENOMIC DNA]</scope>
    <source>
        <strain evidence="7 8">YSFL</strain>
    </source>
</reference>
<evidence type="ECO:0000313" key="7">
    <source>
        <dbReference type="EMBL" id="ROV90992.1"/>
    </source>
</evidence>
<keyword evidence="4" id="KW-0539">Nucleus</keyword>
<dbReference type="GO" id="GO:0005634">
    <property type="term" value="C:nucleus"/>
    <property type="evidence" value="ECO:0007669"/>
    <property type="project" value="TreeGrafter"/>
</dbReference>
<organism evidence="7 8">
    <name type="scientific">Cytospora chrysosperma</name>
    <name type="common">Cytospora canker fungus</name>
    <name type="synonym">Sphaeria chrysosperma</name>
    <dbReference type="NCBI Taxonomy" id="252740"/>
    <lineage>
        <taxon>Eukaryota</taxon>
        <taxon>Fungi</taxon>
        <taxon>Dikarya</taxon>
        <taxon>Ascomycota</taxon>
        <taxon>Pezizomycotina</taxon>
        <taxon>Sordariomycetes</taxon>
        <taxon>Sordariomycetidae</taxon>
        <taxon>Diaporthales</taxon>
        <taxon>Cytosporaceae</taxon>
        <taxon>Cytospora</taxon>
    </lineage>
</organism>
<keyword evidence="3" id="KW-0804">Transcription</keyword>
<evidence type="ECO:0000256" key="3">
    <source>
        <dbReference type="ARBA" id="ARBA00023163"/>
    </source>
</evidence>
<dbReference type="GO" id="GO:0000981">
    <property type="term" value="F:DNA-binding transcription factor activity, RNA polymerase II-specific"/>
    <property type="evidence" value="ECO:0007669"/>
    <property type="project" value="TreeGrafter"/>
</dbReference>